<keyword evidence="8" id="KW-0732">Signal</keyword>
<evidence type="ECO:0000256" key="8">
    <source>
        <dbReference type="SAM" id="SignalP"/>
    </source>
</evidence>
<dbReference type="PRINTS" id="PR00786">
    <property type="entry name" value="NEPRILYSIN"/>
</dbReference>
<feature type="chain" id="PRO_5043326742" description="Endothelin-converting enzyme 1" evidence="8">
    <location>
        <begin position="27"/>
        <end position="1320"/>
    </location>
</feature>
<reference evidence="11" key="1">
    <citation type="submission" date="2022-11" db="EMBL/GenBank/DDBJ databases">
        <authorList>
            <person name="Morgan W.R."/>
            <person name="Tartar A."/>
        </authorList>
    </citation>
    <scope>NUCLEOTIDE SEQUENCE</scope>
    <source>
        <strain evidence="11">ARSEF 373</strain>
    </source>
</reference>
<feature type="domain" description="Peptidase M13 N-terminal" evidence="10">
    <location>
        <begin position="44"/>
        <end position="409"/>
    </location>
</feature>
<name>A0AAV2Z3F2_9STRA</name>
<dbReference type="GO" id="GO:0016485">
    <property type="term" value="P:protein processing"/>
    <property type="evidence" value="ECO:0007669"/>
    <property type="project" value="TreeGrafter"/>
</dbReference>
<evidence type="ECO:0000256" key="4">
    <source>
        <dbReference type="ARBA" id="ARBA00022723"/>
    </source>
</evidence>
<keyword evidence="12" id="KW-1185">Reference proteome</keyword>
<dbReference type="GO" id="GO:0004222">
    <property type="term" value="F:metalloendopeptidase activity"/>
    <property type="evidence" value="ECO:0007669"/>
    <property type="project" value="InterPro"/>
</dbReference>
<dbReference type="InterPro" id="IPR018497">
    <property type="entry name" value="Peptidase_M13_C"/>
</dbReference>
<evidence type="ECO:0000256" key="5">
    <source>
        <dbReference type="ARBA" id="ARBA00022801"/>
    </source>
</evidence>
<comment type="cofactor">
    <cofactor evidence="1">
        <name>Zn(2+)</name>
        <dbReference type="ChEBI" id="CHEBI:29105"/>
    </cofactor>
</comment>
<dbReference type="Proteomes" id="UP001146120">
    <property type="component" value="Unassembled WGS sequence"/>
</dbReference>
<reference evidence="11" key="2">
    <citation type="journal article" date="2023" name="Microbiol Resour">
        <title>Decontamination and Annotation of the Draft Genome Sequence of the Oomycete Lagenidium giganteum ARSEF 373.</title>
        <authorList>
            <person name="Morgan W.R."/>
            <person name="Tartar A."/>
        </authorList>
    </citation>
    <scope>NUCLEOTIDE SEQUENCE</scope>
    <source>
        <strain evidence="11">ARSEF 373</strain>
    </source>
</reference>
<gene>
    <name evidence="11" type="ORF">N0F65_011835</name>
</gene>
<dbReference type="Pfam" id="PF01431">
    <property type="entry name" value="Peptidase_M13"/>
    <property type="match status" value="2"/>
</dbReference>
<feature type="domain" description="Peptidase M13 C-terminal" evidence="9">
    <location>
        <begin position="497"/>
        <end position="642"/>
    </location>
</feature>
<evidence type="ECO:0000256" key="3">
    <source>
        <dbReference type="ARBA" id="ARBA00022670"/>
    </source>
</evidence>
<dbReference type="SUPFAM" id="SSF55486">
    <property type="entry name" value="Metalloproteases ('zincins'), catalytic domain"/>
    <property type="match status" value="2"/>
</dbReference>
<dbReference type="InterPro" id="IPR000718">
    <property type="entry name" value="Peptidase_M13"/>
</dbReference>
<dbReference type="GO" id="GO:0005886">
    <property type="term" value="C:plasma membrane"/>
    <property type="evidence" value="ECO:0007669"/>
    <property type="project" value="TreeGrafter"/>
</dbReference>
<dbReference type="EMBL" id="DAKRPA010000074">
    <property type="protein sequence ID" value="DAZ99912.1"/>
    <property type="molecule type" value="Genomic_DNA"/>
</dbReference>
<keyword evidence="4" id="KW-0479">Metal-binding</keyword>
<dbReference type="PANTHER" id="PTHR11733">
    <property type="entry name" value="ZINC METALLOPROTEASE FAMILY M13 NEPRILYSIN-RELATED"/>
    <property type="match status" value="1"/>
</dbReference>
<dbReference type="GO" id="GO:0046872">
    <property type="term" value="F:metal ion binding"/>
    <property type="evidence" value="ECO:0007669"/>
    <property type="project" value="UniProtKB-KW"/>
</dbReference>
<feature type="domain" description="Peptidase M13 C-terminal" evidence="9">
    <location>
        <begin position="1112"/>
        <end position="1319"/>
    </location>
</feature>
<feature type="signal peptide" evidence="8">
    <location>
        <begin position="1"/>
        <end position="26"/>
    </location>
</feature>
<comment type="similarity">
    <text evidence="2">Belongs to the peptidase M13 family.</text>
</comment>
<evidence type="ECO:0000313" key="12">
    <source>
        <dbReference type="Proteomes" id="UP001146120"/>
    </source>
</evidence>
<dbReference type="Pfam" id="PF05649">
    <property type="entry name" value="Peptidase_M13_N"/>
    <property type="match status" value="2"/>
</dbReference>
<keyword evidence="7" id="KW-0482">Metalloprotease</keyword>
<dbReference type="InterPro" id="IPR008753">
    <property type="entry name" value="Peptidase_M13_N"/>
</dbReference>
<accession>A0AAV2Z3F2</accession>
<evidence type="ECO:0000259" key="9">
    <source>
        <dbReference type="Pfam" id="PF01431"/>
    </source>
</evidence>
<sequence>MIIGRLLALVSALCVLHDAIVKTASAETVFPSPVLAQMNVSADPCEDFYEYACGQWVHDTPLPADRGFINFAWDKTDTALIQTLRDILEGKKPVVSALYESCMDVTALNDAGSTALNAMLKRIEQAPDANELMALVGKMMSTRMKAFIDMSVHADPKNTSRNVFVVSEGRLTLPDSSMYADDTFASLSLGFRKYIAKILELAGYSANEAMAAADAVVNVESRIAGVMSGQNSYDPVTVADLAQSNPLVFGSVLTGSRALKAASLTNETVIINAAKPFFDAVEVMLRSLELAELKWYVKYKWIDYMSNVLTEDFDKARFEFYQRFLNGVQQAPPRWRQCVEMVRNELPHLMGMHLADAVDSAATEAAAKDMIQTIQRTMESTIQTTAWLDNATKQNALKKLAKLTSLIGHSEHVEAYKFAMQSDALALNVQRIGRARFRKELAKIGQAIDKTEWWLSGAIVEAYYDQQANQIVFPLGILQNPYFDASRPAAQNFGALGWWSDATDAEFSDRAECIRSQFSSFTVRGSSGSVLGHMNGDATLGENIADSAGLKLAYAAYQAHSSPARQEETFKNQNEQDKLFFVAYAQNWCSKHSDAAMTQLLAADPPAPPFWRVNGAVMNNVAFAQTFQCAANTRMNPTTKCEPIPQVRSPFSMIILRLLPLASALCVATAAATPSPKTAFPSSVLALMNASADPCEDFYEYACGQWVHDTPLPADRGFINFASDKIDTDLIQTLRGIFEAKKPVVSALYDSCMNVAALNVAGATALTGMVTQIDQASGAQELMALLGKMVAMGMSSFIEMRVHADPKNTSRNALVVAEGLLTLPDSSMYADNAFASLAPGFREYIIKILELAGYTKNEATGAADAVVSVESRIAGAMVGEEGYAPVTVADLSQSNPLVFGSVLAGTRALEDSRLTNETRVINTAKPFFDAVERILGSTELVALKWYVKYVWIDFMARFLTEDFDRAQFEFYERFLNGVQQPPPRWRQCVEMVRSKLPHLVGNHLADAVDSAATDMAARKMIRMIHRTMKLTIQTTSWLDNATKQNALKKLAKITALIGHSQQVERFKIEMQSDALARNVQRIGRAKFRKELRKIGQPVDKTEWWLSGAVTEAYYDAQANQIVFPLGILQKPLFDADRPAAQNFGAIGMIVGHEITHAFDNLGRQFDDDGNIQEWWSDATDAEFSNRAECIRAQFSSFPVKGLTGSVLGLVNGNTTLGENIADSGGLKLAYTAYRAHWTSARRAEALHPQFEHDKLFFVAFAQTMCRKFSDEAISQYVAADPHTPSYWRVNGAVMNNADFAGTFHCAANAPMNPSSKCEVW</sequence>
<feature type="domain" description="Peptidase M13 N-terminal" evidence="10">
    <location>
        <begin position="694"/>
        <end position="1059"/>
    </location>
</feature>
<protein>
    <recommendedName>
        <fullName evidence="13">Endothelin-converting enzyme 1</fullName>
    </recommendedName>
</protein>
<evidence type="ECO:0000256" key="7">
    <source>
        <dbReference type="ARBA" id="ARBA00023049"/>
    </source>
</evidence>
<dbReference type="InterPro" id="IPR024079">
    <property type="entry name" value="MetalloPept_cat_dom_sf"/>
</dbReference>
<dbReference type="PROSITE" id="PS51885">
    <property type="entry name" value="NEPRILYSIN"/>
    <property type="match status" value="1"/>
</dbReference>
<keyword evidence="6" id="KW-0862">Zinc</keyword>
<evidence type="ECO:0000259" key="10">
    <source>
        <dbReference type="Pfam" id="PF05649"/>
    </source>
</evidence>
<organism evidence="11 12">
    <name type="scientific">Lagenidium giganteum</name>
    <dbReference type="NCBI Taxonomy" id="4803"/>
    <lineage>
        <taxon>Eukaryota</taxon>
        <taxon>Sar</taxon>
        <taxon>Stramenopiles</taxon>
        <taxon>Oomycota</taxon>
        <taxon>Peronosporomycetes</taxon>
        <taxon>Pythiales</taxon>
        <taxon>Pythiaceae</taxon>
    </lineage>
</organism>
<comment type="caution">
    <text evidence="11">The sequence shown here is derived from an EMBL/GenBank/DDBJ whole genome shotgun (WGS) entry which is preliminary data.</text>
</comment>
<evidence type="ECO:0008006" key="13">
    <source>
        <dbReference type="Google" id="ProtNLM"/>
    </source>
</evidence>
<dbReference type="CDD" id="cd08662">
    <property type="entry name" value="M13"/>
    <property type="match status" value="2"/>
</dbReference>
<dbReference type="Gene3D" id="3.40.390.10">
    <property type="entry name" value="Collagenase (Catalytic Domain)"/>
    <property type="match status" value="3"/>
</dbReference>
<keyword evidence="5" id="KW-0378">Hydrolase</keyword>
<proteinExistence type="inferred from homology"/>
<evidence type="ECO:0000256" key="2">
    <source>
        <dbReference type="ARBA" id="ARBA00007357"/>
    </source>
</evidence>
<evidence type="ECO:0000313" key="11">
    <source>
        <dbReference type="EMBL" id="DAZ99912.1"/>
    </source>
</evidence>
<dbReference type="Gene3D" id="1.10.1380.10">
    <property type="entry name" value="Neutral endopeptidase , domain2"/>
    <property type="match status" value="2"/>
</dbReference>
<keyword evidence="3" id="KW-0645">Protease</keyword>
<dbReference type="PANTHER" id="PTHR11733:SF167">
    <property type="entry name" value="FI17812P1-RELATED"/>
    <property type="match status" value="1"/>
</dbReference>
<dbReference type="InterPro" id="IPR042089">
    <property type="entry name" value="Peptidase_M13_dom_2"/>
</dbReference>
<evidence type="ECO:0000256" key="6">
    <source>
        <dbReference type="ARBA" id="ARBA00022833"/>
    </source>
</evidence>
<evidence type="ECO:0000256" key="1">
    <source>
        <dbReference type="ARBA" id="ARBA00001947"/>
    </source>
</evidence>